<keyword evidence="3" id="KW-1185">Reference proteome</keyword>
<gene>
    <name evidence="2" type="ORF">HNQ66_002023</name>
</gene>
<comment type="caution">
    <text evidence="2">The sequence shown here is derived from an EMBL/GenBank/DDBJ whole genome shotgun (WGS) entry which is preliminary data.</text>
</comment>
<reference evidence="2 3" key="1">
    <citation type="submission" date="2020-08" db="EMBL/GenBank/DDBJ databases">
        <title>Genomic Encyclopedia of Type Strains, Phase IV (KMG-IV): sequencing the most valuable type-strain genomes for metagenomic binning, comparative biology and taxonomic classification.</title>
        <authorList>
            <person name="Goeker M."/>
        </authorList>
    </citation>
    <scope>NUCLEOTIDE SEQUENCE [LARGE SCALE GENOMIC DNA]</scope>
    <source>
        <strain evidence="2 3">DSM 21319</strain>
    </source>
</reference>
<evidence type="ECO:0000256" key="1">
    <source>
        <dbReference type="SAM" id="MobiDB-lite"/>
    </source>
</evidence>
<proteinExistence type="predicted"/>
<evidence type="ECO:0000313" key="2">
    <source>
        <dbReference type="EMBL" id="MBB5042627.1"/>
    </source>
</evidence>
<protein>
    <submittedName>
        <fullName evidence="2">Uncharacterized protein</fullName>
    </submittedName>
</protein>
<dbReference type="RefSeq" id="WP_184143689.1">
    <property type="nucleotide sequence ID" value="NZ_JACHIK010000005.1"/>
</dbReference>
<name>A0A7W7YUZ3_9HYPH</name>
<dbReference type="EMBL" id="JACHIK010000005">
    <property type="protein sequence ID" value="MBB5042627.1"/>
    <property type="molecule type" value="Genomic_DNA"/>
</dbReference>
<evidence type="ECO:0000313" key="3">
    <source>
        <dbReference type="Proteomes" id="UP000535406"/>
    </source>
</evidence>
<organism evidence="2 3">
    <name type="scientific">Shinella fusca</name>
    <dbReference type="NCBI Taxonomy" id="544480"/>
    <lineage>
        <taxon>Bacteria</taxon>
        <taxon>Pseudomonadati</taxon>
        <taxon>Pseudomonadota</taxon>
        <taxon>Alphaproteobacteria</taxon>
        <taxon>Hyphomicrobiales</taxon>
        <taxon>Rhizobiaceae</taxon>
        <taxon>Shinella</taxon>
    </lineage>
</organism>
<feature type="compositionally biased region" description="Low complexity" evidence="1">
    <location>
        <begin position="531"/>
        <end position="561"/>
    </location>
</feature>
<sequence>MGIAVKKQTIRDQNYYEAQFATIKSAASAFEQHESKTENLLHVALDKIFEFGESIRQDPQAFESFLNDHGKASNKVTKANPYNALVDLAFSDKRSKSWRSQMSNVLALAAETIGDQQFVDWLGSNGGVSGCYILAVQHFARPATAKAEKLRSIRLSTISEELKRKPIVKTALPGVSLPDGFHRSMLFSQGGQTFLVDIREGDSDATLEKYLLEAIGDRAVTTHPLADKPLFSVYRAIDLISGTCKPSSAGQSQCIAIWNEDAEDGPVTKLRFLSEAYSFTHATVTLAHALPELNGKGQFILDLADADIFRQQFQQDTEWAISEDNGALVLADNAKSPTRLTLSPVSDYADRKLRQGRKLGLRTRHFTMSLDAMQRDSKNLDIAMTLFQKANAQRTTPISRPKRFQWVFNGKHIELGFEQTSGMMNTNYPSVAFKDTTSTLPQNELLLADAQAVWNSFLAYGEDIGGYIAHGEVEDAAFCIEHTFVNGDTVDYRSPLIIGRKMDPTQICEPFAPATIPTPPAPQTPTQGSMGSNRTGKSGGSSRSGTAKTASVPASTATAVPNSRPRNYKLIEKNRRQKTTFPAAPSSSRRAFGAFITSFLPNDVEHRADRKFDFEWQLEWWRRMTDIPVHVVASNWTDEEVAASKELGLLARHGGGITRVGARILIENRIDCLKHLYASDFDWGIIMDDDAVLMQAETHNSSYRLFAEMAANGKDVYDGVDVFAPIYGRKVPFSKELNAPGNPYANNHVFKKSTDLKGSMIVVRNFEKEGRKPLLPDPSFRTHGEDTYVVLQAVSLGYSTMTSWNMVLEELSGESTFANGDDDRTEKMREGHEQLVAKFGQFGLRMKAGSHSLDKRDFETACWRDKPKRIEVAKPL</sequence>
<accession>A0A7W7YUZ3</accession>
<dbReference type="AlphaFoldDB" id="A0A7W7YUZ3"/>
<feature type="region of interest" description="Disordered" evidence="1">
    <location>
        <begin position="513"/>
        <end position="585"/>
    </location>
</feature>
<dbReference type="Proteomes" id="UP000535406">
    <property type="component" value="Unassembled WGS sequence"/>
</dbReference>